<name>A0AAV5FZD6_ELECO</name>
<keyword evidence="2" id="KW-1185">Reference proteome</keyword>
<gene>
    <name evidence="1" type="primary">gb29081</name>
    <name evidence="1" type="ORF">PR202_gb29081</name>
</gene>
<sequence>MIEALNTVITFGAVRATGRAVYHASFTVLHFHRHTIDHNLFHSRELKSMWS</sequence>
<reference evidence="1" key="2">
    <citation type="submission" date="2021-12" db="EMBL/GenBank/DDBJ databases">
        <title>Resequencing data analysis of finger millet.</title>
        <authorList>
            <person name="Hatakeyama M."/>
            <person name="Aluri S."/>
            <person name="Balachadran M.T."/>
            <person name="Sivarajan S.R."/>
            <person name="Poveda L."/>
            <person name="Shimizu-Inatsugi R."/>
            <person name="Schlapbach R."/>
            <person name="Sreeman S.M."/>
            <person name="Shimizu K.K."/>
        </authorList>
    </citation>
    <scope>NUCLEOTIDE SEQUENCE</scope>
</reference>
<evidence type="ECO:0000313" key="2">
    <source>
        <dbReference type="Proteomes" id="UP001054889"/>
    </source>
</evidence>
<dbReference type="AlphaFoldDB" id="A0AAV5FZD6"/>
<reference evidence="1" key="1">
    <citation type="journal article" date="2018" name="DNA Res.">
        <title>Multiple hybrid de novo genome assembly of finger millet, an orphan allotetraploid crop.</title>
        <authorList>
            <person name="Hatakeyama M."/>
            <person name="Aluri S."/>
            <person name="Balachadran M.T."/>
            <person name="Sivarajan S.R."/>
            <person name="Patrignani A."/>
            <person name="Gruter S."/>
            <person name="Poveda L."/>
            <person name="Shimizu-Inatsugi R."/>
            <person name="Baeten J."/>
            <person name="Francoijs K.J."/>
            <person name="Nataraja K.N."/>
            <person name="Reddy Y.A.N."/>
            <person name="Phadnis S."/>
            <person name="Ravikumar R.L."/>
            <person name="Schlapbach R."/>
            <person name="Sreeman S.M."/>
            <person name="Shimizu K.K."/>
        </authorList>
    </citation>
    <scope>NUCLEOTIDE SEQUENCE</scope>
</reference>
<evidence type="ECO:0000313" key="1">
    <source>
        <dbReference type="EMBL" id="GJN39927.1"/>
    </source>
</evidence>
<comment type="caution">
    <text evidence="1">The sequence shown here is derived from an EMBL/GenBank/DDBJ whole genome shotgun (WGS) entry which is preliminary data.</text>
</comment>
<accession>A0AAV5FZD6</accession>
<protein>
    <submittedName>
        <fullName evidence="1">Uncharacterized protein</fullName>
    </submittedName>
</protein>
<dbReference type="EMBL" id="BQKI01000098">
    <property type="protein sequence ID" value="GJN39927.1"/>
    <property type="molecule type" value="Genomic_DNA"/>
</dbReference>
<proteinExistence type="predicted"/>
<organism evidence="1 2">
    <name type="scientific">Eleusine coracana subsp. coracana</name>
    <dbReference type="NCBI Taxonomy" id="191504"/>
    <lineage>
        <taxon>Eukaryota</taxon>
        <taxon>Viridiplantae</taxon>
        <taxon>Streptophyta</taxon>
        <taxon>Embryophyta</taxon>
        <taxon>Tracheophyta</taxon>
        <taxon>Spermatophyta</taxon>
        <taxon>Magnoliopsida</taxon>
        <taxon>Liliopsida</taxon>
        <taxon>Poales</taxon>
        <taxon>Poaceae</taxon>
        <taxon>PACMAD clade</taxon>
        <taxon>Chloridoideae</taxon>
        <taxon>Cynodonteae</taxon>
        <taxon>Eleusininae</taxon>
        <taxon>Eleusine</taxon>
    </lineage>
</organism>
<dbReference type="Proteomes" id="UP001054889">
    <property type="component" value="Unassembled WGS sequence"/>
</dbReference>